<evidence type="ECO:0000313" key="2">
    <source>
        <dbReference type="EMBL" id="KAF9667214.1"/>
    </source>
</evidence>
<keyword evidence="3" id="KW-1185">Reference proteome</keyword>
<protein>
    <submittedName>
        <fullName evidence="2">Uncharacterized protein</fullName>
    </submittedName>
</protein>
<dbReference type="Proteomes" id="UP000657918">
    <property type="component" value="Chromosome 16"/>
</dbReference>
<feature type="compositionally biased region" description="Polar residues" evidence="1">
    <location>
        <begin position="32"/>
        <end position="43"/>
    </location>
</feature>
<comment type="caution">
    <text evidence="2">The sequence shown here is derived from an EMBL/GenBank/DDBJ whole genome shotgun (WGS) entry which is preliminary data.</text>
</comment>
<accession>A0A835JF55</accession>
<name>A0A835JF55_9ROSI</name>
<dbReference type="EMBL" id="JADGMS010000016">
    <property type="protein sequence ID" value="KAF9667214.1"/>
    <property type="molecule type" value="Genomic_DNA"/>
</dbReference>
<evidence type="ECO:0000313" key="3">
    <source>
        <dbReference type="Proteomes" id="UP000657918"/>
    </source>
</evidence>
<sequence>MDNAFNEGKMQRVSPIHPEDAGEVGPLYIDANVSSGNTQNESSHALHRRNMMKVPKGSFFGGVGFLRAEKCITNQLNQRTLEKCELIEDNLRFDN</sequence>
<reference evidence="2 3" key="1">
    <citation type="submission" date="2020-10" db="EMBL/GenBank/DDBJ databases">
        <title>Plant Genome Project.</title>
        <authorList>
            <person name="Zhang R.-G."/>
        </authorList>
    </citation>
    <scope>NUCLEOTIDE SEQUENCE [LARGE SCALE GENOMIC DNA]</scope>
    <source>
        <strain evidence="2">FAFU-HL-1</strain>
        <tissue evidence="2">Leaf</tissue>
    </source>
</reference>
<gene>
    <name evidence="2" type="ORF">SADUNF_Sadunf16G0309700</name>
</gene>
<feature type="region of interest" description="Disordered" evidence="1">
    <location>
        <begin position="1"/>
        <end position="50"/>
    </location>
</feature>
<organism evidence="2 3">
    <name type="scientific">Salix dunnii</name>
    <dbReference type="NCBI Taxonomy" id="1413687"/>
    <lineage>
        <taxon>Eukaryota</taxon>
        <taxon>Viridiplantae</taxon>
        <taxon>Streptophyta</taxon>
        <taxon>Embryophyta</taxon>
        <taxon>Tracheophyta</taxon>
        <taxon>Spermatophyta</taxon>
        <taxon>Magnoliopsida</taxon>
        <taxon>eudicotyledons</taxon>
        <taxon>Gunneridae</taxon>
        <taxon>Pentapetalae</taxon>
        <taxon>rosids</taxon>
        <taxon>fabids</taxon>
        <taxon>Malpighiales</taxon>
        <taxon>Salicaceae</taxon>
        <taxon>Saliceae</taxon>
        <taxon>Salix</taxon>
    </lineage>
</organism>
<proteinExistence type="predicted"/>
<evidence type="ECO:0000256" key="1">
    <source>
        <dbReference type="SAM" id="MobiDB-lite"/>
    </source>
</evidence>
<dbReference type="AlphaFoldDB" id="A0A835JF55"/>